<dbReference type="OrthoDB" id="9806213at2"/>
<proteinExistence type="predicted"/>
<gene>
    <name evidence="2" type="ORF">Pla52o_57480</name>
</gene>
<evidence type="ECO:0000313" key="3">
    <source>
        <dbReference type="Proteomes" id="UP000316304"/>
    </source>
</evidence>
<sequence length="571" mass="64635">MAKNDVVLLDSLVEKAKPQFGEGLEDSELFELFAFDQVLKDYDPSFEDLESGWTDGGNDGGLDGFFVFVDDRIATGDSSDLAAKRGPRIHVHVLSVRRAAKFEQQPIDTLVSSLGELLDLSVKDDDLKYPYNEEVLGQRRLFSTNYVALADRQPQLTIQVHYCSRGDSSQVAPNLQSRADTLTSILDDLFSDARIAFRFVGASGLLASARKQRDFTLRLPFTESYISREGKNYILLCKLSDYFRFVSDDEGKLRRYLFESNVRDYLGEVQINRDIKDTLSRNESAEQGDFWWLNNGVTILGTNASIAGKELCVENVQIVNGLQTTETIHKHFSSGITESEDERAVLVKVILAADADTRARIVKATNYQNTVDLGSLRGLDKIQRDIDEFLFDHGWFYDRRKNFYKNEGRPADRIVSVPYVAAAVRAVALGEPARSQRQRSRHLSNDETYNQIFDPSWDLSVFLVSVEIIRSVERIIHARRKSWTSPPSAFVHYIGFVYTCEQLNKYPYRPTDVIELAGKLPGASDIHRIRDELKDASETSEEPGRKYAGVKLSDTFIENYARQKFSGTADV</sequence>
<protein>
    <submittedName>
        <fullName evidence="2">AIPR protein</fullName>
    </submittedName>
</protein>
<dbReference type="Pfam" id="PF10592">
    <property type="entry name" value="AIPR"/>
    <property type="match status" value="1"/>
</dbReference>
<dbReference type="Proteomes" id="UP000316304">
    <property type="component" value="Unassembled WGS sequence"/>
</dbReference>
<organism evidence="2 3">
    <name type="scientific">Novipirellula galeiformis</name>
    <dbReference type="NCBI Taxonomy" id="2528004"/>
    <lineage>
        <taxon>Bacteria</taxon>
        <taxon>Pseudomonadati</taxon>
        <taxon>Planctomycetota</taxon>
        <taxon>Planctomycetia</taxon>
        <taxon>Pirellulales</taxon>
        <taxon>Pirellulaceae</taxon>
        <taxon>Novipirellula</taxon>
    </lineage>
</organism>
<dbReference type="EMBL" id="SJPT01000020">
    <property type="protein sequence ID" value="TWU10292.1"/>
    <property type="molecule type" value="Genomic_DNA"/>
</dbReference>
<evidence type="ECO:0000313" key="2">
    <source>
        <dbReference type="EMBL" id="TWU10292.1"/>
    </source>
</evidence>
<dbReference type="RefSeq" id="WP_146597602.1">
    <property type="nucleotide sequence ID" value="NZ_SJPT01000020.1"/>
</dbReference>
<dbReference type="AlphaFoldDB" id="A0A5C6BEY3"/>
<reference evidence="2 3" key="1">
    <citation type="submission" date="2019-02" db="EMBL/GenBank/DDBJ databases">
        <title>Deep-cultivation of Planctomycetes and their phenomic and genomic characterization uncovers novel biology.</title>
        <authorList>
            <person name="Wiegand S."/>
            <person name="Jogler M."/>
            <person name="Boedeker C."/>
            <person name="Pinto D."/>
            <person name="Vollmers J."/>
            <person name="Rivas-Marin E."/>
            <person name="Kohn T."/>
            <person name="Peeters S.H."/>
            <person name="Heuer A."/>
            <person name="Rast P."/>
            <person name="Oberbeckmann S."/>
            <person name="Bunk B."/>
            <person name="Jeske O."/>
            <person name="Meyerdierks A."/>
            <person name="Storesund J.E."/>
            <person name="Kallscheuer N."/>
            <person name="Luecker S."/>
            <person name="Lage O.M."/>
            <person name="Pohl T."/>
            <person name="Merkel B.J."/>
            <person name="Hornburger P."/>
            <person name="Mueller R.-W."/>
            <person name="Bruemmer F."/>
            <person name="Labrenz M."/>
            <person name="Spormann A.M."/>
            <person name="Op Den Camp H."/>
            <person name="Overmann J."/>
            <person name="Amann R."/>
            <person name="Jetten M.S.M."/>
            <person name="Mascher T."/>
            <person name="Medema M.H."/>
            <person name="Devos D.P."/>
            <person name="Kaster A.-K."/>
            <person name="Ovreas L."/>
            <person name="Rohde M."/>
            <person name="Galperin M.Y."/>
            <person name="Jogler C."/>
        </authorList>
    </citation>
    <scope>NUCLEOTIDE SEQUENCE [LARGE SCALE GENOMIC DNA]</scope>
    <source>
        <strain evidence="2 3">Pla52o</strain>
    </source>
</reference>
<comment type="caution">
    <text evidence="2">The sequence shown here is derived from an EMBL/GenBank/DDBJ whole genome shotgun (WGS) entry which is preliminary data.</text>
</comment>
<evidence type="ECO:0000259" key="1">
    <source>
        <dbReference type="Pfam" id="PF10592"/>
    </source>
</evidence>
<keyword evidence="3" id="KW-1185">Reference proteome</keyword>
<dbReference type="InterPro" id="IPR018891">
    <property type="entry name" value="AIPR_C"/>
</dbReference>
<accession>A0A5C6BEY3</accession>
<name>A0A5C6BEY3_9BACT</name>
<feature type="domain" description="Abortive phage infection protein C-terminal" evidence="1">
    <location>
        <begin position="258"/>
        <end position="498"/>
    </location>
</feature>